<dbReference type="PANTHER" id="PTHR36849">
    <property type="entry name" value="CYTOPLASMIC PROTEIN-RELATED"/>
    <property type="match status" value="1"/>
</dbReference>
<name>A0A285UMI8_9HYPH</name>
<dbReference type="Proteomes" id="UP000219167">
    <property type="component" value="Unassembled WGS sequence"/>
</dbReference>
<protein>
    <submittedName>
        <fullName evidence="1">Uncharacterized protein YeaO</fullName>
    </submittedName>
</protein>
<evidence type="ECO:0000313" key="1">
    <source>
        <dbReference type="EMBL" id="SOC41836.1"/>
    </source>
</evidence>
<proteinExistence type="predicted"/>
<keyword evidence="2" id="KW-1185">Reference proteome</keyword>
<dbReference type="EMBL" id="OBQD01000009">
    <property type="protein sequence ID" value="SOC41836.1"/>
    <property type="molecule type" value="Genomic_DNA"/>
</dbReference>
<dbReference type="Pfam" id="PF22752">
    <property type="entry name" value="DUF488-N3i"/>
    <property type="match status" value="1"/>
</dbReference>
<gene>
    <name evidence="1" type="ORF">SAMN05892877_109118</name>
</gene>
<evidence type="ECO:0000313" key="2">
    <source>
        <dbReference type="Proteomes" id="UP000219167"/>
    </source>
</evidence>
<dbReference type="InterPro" id="IPR052552">
    <property type="entry name" value="YeaO-like"/>
</dbReference>
<dbReference type="PANTHER" id="PTHR36849:SF1">
    <property type="entry name" value="CYTOPLASMIC PROTEIN"/>
    <property type="match status" value="1"/>
</dbReference>
<organism evidence="1 2">
    <name type="scientific">Rhizobium subbaraonis</name>
    <dbReference type="NCBI Taxonomy" id="908946"/>
    <lineage>
        <taxon>Bacteria</taxon>
        <taxon>Pseudomonadati</taxon>
        <taxon>Pseudomonadota</taxon>
        <taxon>Alphaproteobacteria</taxon>
        <taxon>Hyphomicrobiales</taxon>
        <taxon>Rhizobiaceae</taxon>
        <taxon>Rhizobium/Agrobacterium group</taxon>
        <taxon>Rhizobium</taxon>
    </lineage>
</organism>
<accession>A0A285UMI8</accession>
<reference evidence="1 2" key="1">
    <citation type="submission" date="2017-08" db="EMBL/GenBank/DDBJ databases">
        <authorList>
            <person name="de Groot N.N."/>
        </authorList>
    </citation>
    <scope>NUCLEOTIDE SEQUENCE [LARGE SCALE GENOMIC DNA]</scope>
    <source>
        <strain evidence="1 2">JC85</strain>
    </source>
</reference>
<sequence length="141" mass="15378">MTGCRSAARAATRQQADKGGMPVNIRLKRVYEPAAGTDGTRILVDRLWPRGISKAKAGIDLWLKDLSPSDDLRKRFHARPEQWQVFCAAYAAELAGDGPQAALSTLRDKEKNGPVTLLYAAKDEQHNNAAALKAWLAQHGG</sequence>
<dbReference type="AlphaFoldDB" id="A0A285UMI8"/>